<dbReference type="PANTHER" id="PTHR10695:SF46">
    <property type="entry name" value="BIFUNCTIONAL COENZYME A SYNTHASE-RELATED"/>
    <property type="match status" value="1"/>
</dbReference>
<keyword evidence="10" id="KW-1185">Reference proteome</keyword>
<dbReference type="GO" id="GO:0004140">
    <property type="term" value="F:dephospho-CoA kinase activity"/>
    <property type="evidence" value="ECO:0007669"/>
    <property type="project" value="UniProtKB-UniRule"/>
</dbReference>
<comment type="subcellular location">
    <subcellularLocation>
        <location evidence="7">Cytoplasm</location>
    </subcellularLocation>
</comment>
<dbReference type="EC" id="2.7.1.24" evidence="7 8"/>
<evidence type="ECO:0000313" key="10">
    <source>
        <dbReference type="Proteomes" id="UP000183561"/>
    </source>
</evidence>
<dbReference type="Pfam" id="PF04229">
    <property type="entry name" value="GrpB"/>
    <property type="match status" value="1"/>
</dbReference>
<keyword evidence="4 7" id="KW-0547">Nucleotide-binding</keyword>
<reference evidence="10" key="1">
    <citation type="submission" date="2016-10" db="EMBL/GenBank/DDBJ databases">
        <authorList>
            <person name="Varghese N."/>
            <person name="Submissions S."/>
        </authorList>
    </citation>
    <scope>NUCLEOTIDE SEQUENCE [LARGE SCALE GENOMIC DNA]</scope>
    <source>
        <strain evidence="10">DSM 44498</strain>
    </source>
</reference>
<dbReference type="Gene3D" id="3.30.460.10">
    <property type="entry name" value="Beta Polymerase, domain 2"/>
    <property type="match status" value="1"/>
</dbReference>
<dbReference type="CDD" id="cd02022">
    <property type="entry name" value="DPCK"/>
    <property type="match status" value="1"/>
</dbReference>
<dbReference type="InterPro" id="IPR027417">
    <property type="entry name" value="P-loop_NTPase"/>
</dbReference>
<accession>A0A1H5B518</accession>
<dbReference type="GO" id="GO:0005524">
    <property type="term" value="F:ATP binding"/>
    <property type="evidence" value="ECO:0007669"/>
    <property type="project" value="UniProtKB-UniRule"/>
</dbReference>
<dbReference type="Pfam" id="PF01121">
    <property type="entry name" value="CoaE"/>
    <property type="match status" value="1"/>
</dbReference>
<dbReference type="PANTHER" id="PTHR10695">
    <property type="entry name" value="DEPHOSPHO-COA KINASE-RELATED"/>
    <property type="match status" value="1"/>
</dbReference>
<dbReference type="InterPro" id="IPR007344">
    <property type="entry name" value="GrpB/CoaE"/>
</dbReference>
<evidence type="ECO:0000256" key="7">
    <source>
        <dbReference type="HAMAP-Rule" id="MF_00376"/>
    </source>
</evidence>
<keyword evidence="7 9" id="KW-0418">Kinase</keyword>
<dbReference type="NCBIfam" id="TIGR00152">
    <property type="entry name" value="dephospho-CoA kinase"/>
    <property type="match status" value="1"/>
</dbReference>
<sequence length="424" mass="44900">MGGDLGGTCVVVAGGCNTGGVLRIGLTGGIGAGKSTVSKVLAELGAVIVDADLIAREVVEPGTPGLAALVDRFGAEILTADGALDRPALAARAFADEESRLALNSIVHPLVGARTTETIESAPEDAVLVQDIPLLVEGGMGAAFHLVVVVFVDAEDRVQRLVGSRGMSETDARARIAAQADDDQRRAAADVRLDNSGAPGALEPEVRALWAERLVPFESNIRTRTVVRVLPELASPNPQWPAQADRLIARLRLVCGDRAVRIDHIGSTAVAGLPAKDVLDVQVTVANLEVADELAESLAGAGFPRIEHITADDPKPSYQGGETDPALWGKRIHGGADPGRPVNIHLRVDGWPGQQFALVFRDWLGADIDARAEYLAVKEAAAEKAAGHTDYQDAITAYVDAKSPWFDRAYHRAWEWAERTGWSA</sequence>
<organism evidence="9 10">
    <name type="scientific">Rhodococcus koreensis</name>
    <dbReference type="NCBI Taxonomy" id="99653"/>
    <lineage>
        <taxon>Bacteria</taxon>
        <taxon>Bacillati</taxon>
        <taxon>Actinomycetota</taxon>
        <taxon>Actinomycetes</taxon>
        <taxon>Mycobacteriales</taxon>
        <taxon>Nocardiaceae</taxon>
        <taxon>Rhodococcus</taxon>
    </lineage>
</organism>
<evidence type="ECO:0000256" key="8">
    <source>
        <dbReference type="NCBIfam" id="TIGR00152"/>
    </source>
</evidence>
<evidence type="ECO:0000256" key="4">
    <source>
        <dbReference type="ARBA" id="ARBA00022741"/>
    </source>
</evidence>
<dbReference type="UniPathway" id="UPA00241">
    <property type="reaction ID" value="UER00356"/>
</dbReference>
<dbReference type="PROSITE" id="PS51219">
    <property type="entry name" value="DPCK"/>
    <property type="match status" value="1"/>
</dbReference>
<comment type="function">
    <text evidence="7">Catalyzes the phosphorylation of the 3'-hydroxyl group of dephosphocoenzyme A to form coenzyme A.</text>
</comment>
<evidence type="ECO:0000256" key="6">
    <source>
        <dbReference type="ARBA" id="ARBA00022993"/>
    </source>
</evidence>
<dbReference type="GO" id="GO:0005737">
    <property type="term" value="C:cytoplasm"/>
    <property type="evidence" value="ECO:0007669"/>
    <property type="project" value="UniProtKB-SubCell"/>
</dbReference>
<evidence type="ECO:0000313" key="9">
    <source>
        <dbReference type="EMBL" id="SED49515.1"/>
    </source>
</evidence>
<keyword evidence="3 7" id="KW-0963">Cytoplasm</keyword>
<gene>
    <name evidence="7" type="primary">coaE</name>
    <name evidence="9" type="ORF">SAMN04490239_8509</name>
</gene>
<evidence type="ECO:0000256" key="2">
    <source>
        <dbReference type="ARBA" id="ARBA00011058"/>
    </source>
</evidence>
<protein>
    <recommendedName>
        <fullName evidence="7 8">Dephospho-CoA kinase</fullName>
        <ecNumber evidence="7 8">2.7.1.24</ecNumber>
    </recommendedName>
    <alternativeName>
        <fullName evidence="7">Dephosphocoenzyme A kinase</fullName>
    </alternativeName>
</protein>
<comment type="similarity">
    <text evidence="7">Belongs to the CoaE family.</text>
</comment>
<keyword evidence="6 7" id="KW-0173">Coenzyme A biosynthesis</keyword>
<dbReference type="HAMAP" id="MF_00376">
    <property type="entry name" value="Dephospho_CoA_kinase"/>
    <property type="match status" value="1"/>
</dbReference>
<dbReference type="Gene3D" id="3.40.50.300">
    <property type="entry name" value="P-loop containing nucleotide triphosphate hydrolases"/>
    <property type="match status" value="1"/>
</dbReference>
<comment type="similarity">
    <text evidence="2">In the C-terminal section; belongs to the UPF0157 (GrpB) family.</text>
</comment>
<name>A0A1H5B518_9NOCA</name>
<evidence type="ECO:0000256" key="1">
    <source>
        <dbReference type="ARBA" id="ARBA00008826"/>
    </source>
</evidence>
<dbReference type="InterPro" id="IPR001977">
    <property type="entry name" value="Depp_CoAkinase"/>
</dbReference>
<dbReference type="NCBIfam" id="NF002879">
    <property type="entry name" value="PRK03333.1"/>
    <property type="match status" value="1"/>
</dbReference>
<comment type="similarity">
    <text evidence="1">In the N-terminal section; belongs to the CoaE family.</text>
</comment>
<dbReference type="SUPFAM" id="SSF52540">
    <property type="entry name" value="P-loop containing nucleoside triphosphate hydrolases"/>
    <property type="match status" value="1"/>
</dbReference>
<proteinExistence type="inferred from homology"/>
<evidence type="ECO:0000256" key="3">
    <source>
        <dbReference type="ARBA" id="ARBA00022490"/>
    </source>
</evidence>
<evidence type="ECO:0000256" key="5">
    <source>
        <dbReference type="ARBA" id="ARBA00022840"/>
    </source>
</evidence>
<dbReference type="SUPFAM" id="SSF81301">
    <property type="entry name" value="Nucleotidyltransferase"/>
    <property type="match status" value="1"/>
</dbReference>
<keyword evidence="7" id="KW-0808">Transferase</keyword>
<dbReference type="GO" id="GO:0015937">
    <property type="term" value="P:coenzyme A biosynthetic process"/>
    <property type="evidence" value="ECO:0007669"/>
    <property type="project" value="UniProtKB-UniRule"/>
</dbReference>
<dbReference type="AlphaFoldDB" id="A0A1H5B518"/>
<comment type="catalytic activity">
    <reaction evidence="7">
        <text>3'-dephospho-CoA + ATP = ADP + CoA + H(+)</text>
        <dbReference type="Rhea" id="RHEA:18245"/>
        <dbReference type="ChEBI" id="CHEBI:15378"/>
        <dbReference type="ChEBI" id="CHEBI:30616"/>
        <dbReference type="ChEBI" id="CHEBI:57287"/>
        <dbReference type="ChEBI" id="CHEBI:57328"/>
        <dbReference type="ChEBI" id="CHEBI:456216"/>
        <dbReference type="EC" id="2.7.1.24"/>
    </reaction>
</comment>
<keyword evidence="5 7" id="KW-0067">ATP-binding</keyword>
<dbReference type="InterPro" id="IPR043519">
    <property type="entry name" value="NT_sf"/>
</dbReference>
<comment type="pathway">
    <text evidence="7">Cofactor biosynthesis; coenzyme A biosynthesis; CoA from (R)-pantothenate: step 5/5.</text>
</comment>
<dbReference type="EMBL" id="FNSV01000005">
    <property type="protein sequence ID" value="SED49515.1"/>
    <property type="molecule type" value="Genomic_DNA"/>
</dbReference>
<dbReference type="Proteomes" id="UP000183561">
    <property type="component" value="Unassembled WGS sequence"/>
</dbReference>
<feature type="binding site" evidence="7">
    <location>
        <begin position="31"/>
        <end position="36"/>
    </location>
    <ligand>
        <name>ATP</name>
        <dbReference type="ChEBI" id="CHEBI:30616"/>
    </ligand>
</feature>